<evidence type="ECO:0000259" key="9">
    <source>
        <dbReference type="Pfam" id="PF02799"/>
    </source>
</evidence>
<reference evidence="12" key="1">
    <citation type="submission" date="2017-02" db="UniProtKB">
        <authorList>
            <consortium name="WormBaseParasite"/>
        </authorList>
    </citation>
    <scope>IDENTIFICATION</scope>
</reference>
<dbReference type="PIRSF" id="PIRSF015892">
    <property type="entry name" value="N-myristl_transf"/>
    <property type="match status" value="1"/>
</dbReference>
<dbReference type="WBParaSite" id="HNAJ_0000275301-mRNA-1">
    <property type="protein sequence ID" value="HNAJ_0000275301-mRNA-1"/>
    <property type="gene ID" value="HNAJ_0000275301"/>
</dbReference>
<dbReference type="InterPro" id="IPR016181">
    <property type="entry name" value="Acyl_CoA_acyltransferase"/>
</dbReference>
<reference evidence="10 11" key="2">
    <citation type="submission" date="2018-11" db="EMBL/GenBank/DDBJ databases">
        <authorList>
            <consortium name="Pathogen Informatics"/>
        </authorList>
    </citation>
    <scope>NUCLEOTIDE SEQUENCE [LARGE SCALE GENOMIC DNA]</scope>
</reference>
<dbReference type="SUPFAM" id="SSF55729">
    <property type="entry name" value="Acyl-CoA N-acyltransferases (Nat)"/>
    <property type="match status" value="2"/>
</dbReference>
<dbReference type="Proteomes" id="UP000278807">
    <property type="component" value="Unassembled WGS sequence"/>
</dbReference>
<keyword evidence="11" id="KW-1185">Reference proteome</keyword>
<dbReference type="Pfam" id="PF01233">
    <property type="entry name" value="NMT"/>
    <property type="match status" value="2"/>
</dbReference>
<keyword evidence="3 5" id="KW-0808">Transferase</keyword>
<dbReference type="GO" id="GO:0004379">
    <property type="term" value="F:glycylpeptide N-tetradecanoyltransferase activity"/>
    <property type="evidence" value="ECO:0007669"/>
    <property type="project" value="UniProtKB-EC"/>
</dbReference>
<sequence length="467" mass="53810">MPNKKKAQAKSNISSSSNNDVSEENPVTSSSSSVPPEDAAKFNESDLIKQLTNVMLTAPREISSMPVSKPVKKSKEDYKFWKTQPVPDLGEKISGNEAIEPDQPVSEIRVEPYALPAGFEWSDLDLNSNELDELYTLLNENYVEDDDHIFRFSYAREFLKWTMQPPGWRPEWHVSVRVSKNKKLVGFIAGMPCDVRVYDNFDKCYYRDCDCSGIFRMNLINSFKFLCIRVRKMVEINFLCVHKKLRDKRMAPVLIREITRRVNLHAIFQAVYTSGVVLPRPVGTCRYWHRPLNPRKLVDVGFSHLTRTMTLQRAIKLYRLPEENSLPGFRVLEARDLPACRKLLSDYLERQSKLCPIFSEEEFGHWFLPRDGVVHSYVVEAEDSGQITDMVSFYSLPSSVMQHPRHSLLRAAYSFYNVATATPWSTLMKEALIVAKNFGIGDGNLHYYLYNWRCPTLKPEEVGVVLQ</sequence>
<evidence type="ECO:0000256" key="2">
    <source>
        <dbReference type="ARBA" id="ARBA00012923"/>
    </source>
</evidence>
<protein>
    <recommendedName>
        <fullName evidence="2 5">Glycylpeptide N-tetradecanoyltransferase</fullName>
        <ecNumber evidence="2 5">2.3.1.97</ecNumber>
    </recommendedName>
</protein>
<dbReference type="STRING" id="102285.A0A0R3T6R5"/>
<evidence type="ECO:0000259" key="8">
    <source>
        <dbReference type="Pfam" id="PF01233"/>
    </source>
</evidence>
<dbReference type="EMBL" id="UZAE01001432">
    <property type="protein sequence ID" value="VDN98611.1"/>
    <property type="molecule type" value="Genomic_DNA"/>
</dbReference>
<dbReference type="OrthoDB" id="60315at2759"/>
<dbReference type="InterPro" id="IPR022676">
    <property type="entry name" value="NMT_N"/>
</dbReference>
<gene>
    <name evidence="10" type="ORF">HNAJ_LOCUS2752</name>
</gene>
<comment type="function">
    <text evidence="5">Adds a myristoyl group to the N-terminal glycine residue of certain cellular proteins.</text>
</comment>
<feature type="domain" description="Glycylpeptide N-tetradecanoyltransferase N-terminal" evidence="8">
    <location>
        <begin position="99"/>
        <end position="203"/>
    </location>
</feature>
<feature type="domain" description="Glycylpeptide N-tetradecanoyltransferase C-terminal" evidence="9">
    <location>
        <begin position="299"/>
        <end position="438"/>
    </location>
</feature>
<comment type="similarity">
    <text evidence="1 6">Belongs to the NMT family.</text>
</comment>
<name>A0A0R3T6R5_RODNA</name>
<proteinExistence type="inferred from homology"/>
<dbReference type="Gene3D" id="3.40.630.170">
    <property type="match status" value="1"/>
</dbReference>
<evidence type="ECO:0000256" key="1">
    <source>
        <dbReference type="ARBA" id="ARBA00009469"/>
    </source>
</evidence>
<organism evidence="12">
    <name type="scientific">Rodentolepis nana</name>
    <name type="common">Dwarf tapeworm</name>
    <name type="synonym">Hymenolepis nana</name>
    <dbReference type="NCBI Taxonomy" id="102285"/>
    <lineage>
        <taxon>Eukaryota</taxon>
        <taxon>Metazoa</taxon>
        <taxon>Spiralia</taxon>
        <taxon>Lophotrochozoa</taxon>
        <taxon>Platyhelminthes</taxon>
        <taxon>Cestoda</taxon>
        <taxon>Eucestoda</taxon>
        <taxon>Cyclophyllidea</taxon>
        <taxon>Hymenolepididae</taxon>
        <taxon>Rodentolepis</taxon>
    </lineage>
</organism>
<dbReference type="InterPro" id="IPR022678">
    <property type="entry name" value="NMT_CS"/>
</dbReference>
<feature type="compositionally biased region" description="Low complexity" evidence="7">
    <location>
        <begin position="9"/>
        <end position="37"/>
    </location>
</feature>
<accession>A0A0R3T6R5</accession>
<dbReference type="GO" id="GO:0005737">
    <property type="term" value="C:cytoplasm"/>
    <property type="evidence" value="ECO:0007669"/>
    <property type="project" value="TreeGrafter"/>
</dbReference>
<evidence type="ECO:0000313" key="10">
    <source>
        <dbReference type="EMBL" id="VDN98611.1"/>
    </source>
</evidence>
<dbReference type="InterPro" id="IPR000903">
    <property type="entry name" value="NMT"/>
</dbReference>
<evidence type="ECO:0000256" key="3">
    <source>
        <dbReference type="ARBA" id="ARBA00022679"/>
    </source>
</evidence>
<dbReference type="PANTHER" id="PTHR11377:SF5">
    <property type="entry name" value="GLYCYLPEPTIDE N-TETRADECANOYLTRANSFERASE"/>
    <property type="match status" value="1"/>
</dbReference>
<evidence type="ECO:0000313" key="12">
    <source>
        <dbReference type="WBParaSite" id="HNAJ_0000275301-mRNA-1"/>
    </source>
</evidence>
<evidence type="ECO:0000256" key="6">
    <source>
        <dbReference type="RuleBase" id="RU004178"/>
    </source>
</evidence>
<feature type="domain" description="Glycylpeptide N-tetradecanoyltransferase N-terminal" evidence="8">
    <location>
        <begin position="230"/>
        <end position="285"/>
    </location>
</feature>
<keyword evidence="4 5" id="KW-0012">Acyltransferase</keyword>
<evidence type="ECO:0000256" key="5">
    <source>
        <dbReference type="RuleBase" id="RU000586"/>
    </source>
</evidence>
<dbReference type="Pfam" id="PF02799">
    <property type="entry name" value="NMT_C"/>
    <property type="match status" value="1"/>
</dbReference>
<dbReference type="FunFam" id="3.40.630.170:FF:000003">
    <property type="entry name" value="Glycylpeptide N-tetradecanoyltransferase"/>
    <property type="match status" value="1"/>
</dbReference>
<dbReference type="PROSITE" id="PS00975">
    <property type="entry name" value="NMT_1"/>
    <property type="match status" value="1"/>
</dbReference>
<dbReference type="EC" id="2.3.1.97" evidence="2 5"/>
<comment type="catalytic activity">
    <reaction evidence="5">
        <text>N-terminal glycyl-[protein] + tetradecanoyl-CoA = N-tetradecanoylglycyl-[protein] + CoA + H(+)</text>
        <dbReference type="Rhea" id="RHEA:15521"/>
        <dbReference type="Rhea" id="RHEA-COMP:12666"/>
        <dbReference type="Rhea" id="RHEA-COMP:12667"/>
        <dbReference type="ChEBI" id="CHEBI:15378"/>
        <dbReference type="ChEBI" id="CHEBI:57287"/>
        <dbReference type="ChEBI" id="CHEBI:57385"/>
        <dbReference type="ChEBI" id="CHEBI:64723"/>
        <dbReference type="ChEBI" id="CHEBI:133050"/>
        <dbReference type="EC" id="2.3.1.97"/>
    </reaction>
</comment>
<dbReference type="AlphaFoldDB" id="A0A0R3T6R5"/>
<evidence type="ECO:0000313" key="11">
    <source>
        <dbReference type="Proteomes" id="UP000278807"/>
    </source>
</evidence>
<evidence type="ECO:0000256" key="4">
    <source>
        <dbReference type="ARBA" id="ARBA00023315"/>
    </source>
</evidence>
<dbReference type="PANTHER" id="PTHR11377">
    <property type="entry name" value="N-MYRISTOYL TRANSFERASE"/>
    <property type="match status" value="1"/>
</dbReference>
<feature type="region of interest" description="Disordered" evidence="7">
    <location>
        <begin position="1"/>
        <end position="45"/>
    </location>
</feature>
<dbReference type="InterPro" id="IPR022677">
    <property type="entry name" value="NMT_C"/>
</dbReference>
<evidence type="ECO:0000256" key="7">
    <source>
        <dbReference type="SAM" id="MobiDB-lite"/>
    </source>
</evidence>